<protein>
    <submittedName>
        <fullName evidence="1">Uncharacterized protein</fullName>
    </submittedName>
</protein>
<evidence type="ECO:0000313" key="2">
    <source>
        <dbReference type="Proteomes" id="UP000198901"/>
    </source>
</evidence>
<keyword evidence="2" id="KW-1185">Reference proteome</keyword>
<dbReference type="OrthoDB" id="997115at2"/>
<sequence length="111" mass="12061">MRILNLLLAVYVLVLSVSPCTDDHHHHEQRDGAQVTVVQAADHVSGDHDCDGISCSPFCVCHCLGGFVPLTHTFPDIHPAITLLPTQAPSMPAVDQPQEYTVSLWQPPTQA</sequence>
<gene>
    <name evidence="1" type="ORF">SAMN04488090_2351</name>
</gene>
<evidence type="ECO:0000313" key="1">
    <source>
        <dbReference type="EMBL" id="SDM03005.1"/>
    </source>
</evidence>
<name>A0A1G9PY44_9BACT</name>
<reference evidence="1 2" key="1">
    <citation type="submission" date="2016-10" db="EMBL/GenBank/DDBJ databases">
        <authorList>
            <person name="de Groot N.N."/>
        </authorList>
    </citation>
    <scope>NUCLEOTIDE SEQUENCE [LARGE SCALE GENOMIC DNA]</scope>
    <source>
        <strain evidence="1 2">DSM 21668</strain>
    </source>
</reference>
<proteinExistence type="predicted"/>
<accession>A0A1G9PY44</accession>
<dbReference type="Pfam" id="PF20365">
    <property type="entry name" value="DUF6660"/>
    <property type="match status" value="1"/>
</dbReference>
<dbReference type="AlphaFoldDB" id="A0A1G9PY44"/>
<dbReference type="Proteomes" id="UP000198901">
    <property type="component" value="Unassembled WGS sequence"/>
</dbReference>
<dbReference type="RefSeq" id="WP_093202055.1">
    <property type="nucleotide sequence ID" value="NZ_FNGS01000004.1"/>
</dbReference>
<dbReference type="STRING" id="563176.SAMN04488090_2351"/>
<organism evidence="1 2">
    <name type="scientific">Siphonobacter aquaeclarae</name>
    <dbReference type="NCBI Taxonomy" id="563176"/>
    <lineage>
        <taxon>Bacteria</taxon>
        <taxon>Pseudomonadati</taxon>
        <taxon>Bacteroidota</taxon>
        <taxon>Cytophagia</taxon>
        <taxon>Cytophagales</taxon>
        <taxon>Cytophagaceae</taxon>
        <taxon>Siphonobacter</taxon>
    </lineage>
</organism>
<dbReference type="InterPro" id="IPR046601">
    <property type="entry name" value="DUF6660"/>
</dbReference>
<dbReference type="EMBL" id="FNGS01000004">
    <property type="protein sequence ID" value="SDM03005.1"/>
    <property type="molecule type" value="Genomic_DNA"/>
</dbReference>